<evidence type="ECO:0000313" key="11">
    <source>
        <dbReference type="EMBL" id="PLS23826.1"/>
    </source>
</evidence>
<dbReference type="EC" id="1.1.1.298" evidence="4"/>
<dbReference type="PANTHER" id="PTHR43086:SF3">
    <property type="entry name" value="NADP-DEPENDENT 3-HYDROXY ACID DEHYDROGENASE YDFG"/>
    <property type="match status" value="1"/>
</dbReference>
<keyword evidence="2" id="KW-0560">Oxidoreductase</keyword>
<organism evidence="11 13">
    <name type="scientific">Bifidobacterium imperatoris</name>
    <dbReference type="NCBI Taxonomy" id="2020965"/>
    <lineage>
        <taxon>Bacteria</taxon>
        <taxon>Bacillati</taxon>
        <taxon>Actinomycetota</taxon>
        <taxon>Actinomycetes</taxon>
        <taxon>Bifidobacteriales</taxon>
        <taxon>Bifidobacteriaceae</taxon>
        <taxon>Bifidobacterium</taxon>
    </lineage>
</organism>
<dbReference type="InterPro" id="IPR020904">
    <property type="entry name" value="Sc_DH/Rdtase_CS"/>
</dbReference>
<sequence length="262" mass="28765">MDIAIITGASSGLGREFARHIADRYQRLDEIWLIARRHERLEVLASELAPSTHTALRVVPLDLADSSSYGRLGKLLADAKPVIRVLVNNAGYEREGLLRDMRPADMLAMIDLNVKGVTMVNRVFLPYMSRGSFEIVTGSVSAFAPMPWQAVYGASKAYVRSLVFAIREEEHPRGVNIMLLSPGNMDTEMNVRGSGGGKIGMLPYLDLAGTVKRSLSLAERGCGEYTPMTFYKAYRLLAKLVPSTLMARFTRLNSGGANGRGL</sequence>
<comment type="function">
    <text evidence="9">NADP-dependent dehydrogenase with broad substrate specificity acting on 3-hydroxy acids. Catalyzes the NADP-dependent oxidation of L-allo-threonine to L-2-amino-3-keto-butyrate, which is spontaneously decarboxylated into aminoacetone. Also acts on D-threonine, L-serine, D-serine, D-3-hydroxyisobutyrate, L-3-hydroxyisobutyrate, D-glycerate and L-glycerate. Able to catalyze the reduction of the malonic semialdehyde to 3-hydroxypropionic acid. YdfG is apparently supplementing RutE, the presumed malonic semialdehyde reductase involved in pyrimidine degradation since both are able to detoxify malonic semialdehyde.</text>
</comment>
<evidence type="ECO:0000256" key="2">
    <source>
        <dbReference type="ARBA" id="ARBA00023002"/>
    </source>
</evidence>
<gene>
    <name evidence="12" type="ORF">BLI708_09160</name>
    <name evidence="11" type="ORF">Tam1G_2114</name>
</gene>
<evidence type="ECO:0000256" key="10">
    <source>
        <dbReference type="ARBA" id="ARBA00047274"/>
    </source>
</evidence>
<dbReference type="InterPro" id="IPR002347">
    <property type="entry name" value="SDR_fam"/>
</dbReference>
<evidence type="ECO:0000256" key="5">
    <source>
        <dbReference type="ARBA" id="ARBA00044059"/>
    </source>
</evidence>
<evidence type="ECO:0000313" key="14">
    <source>
        <dbReference type="Proteomes" id="UP000663067"/>
    </source>
</evidence>
<evidence type="ECO:0000256" key="3">
    <source>
        <dbReference type="ARBA" id="ARBA00043812"/>
    </source>
</evidence>
<dbReference type="InterPro" id="IPR036291">
    <property type="entry name" value="NAD(P)-bd_dom_sf"/>
</dbReference>
<accession>A0A2N5IPF4</accession>
<proteinExistence type="inferred from homology"/>
<dbReference type="PRINTS" id="PR00081">
    <property type="entry name" value="GDHRDH"/>
</dbReference>
<dbReference type="SUPFAM" id="SSF51735">
    <property type="entry name" value="NAD(P)-binding Rossmann-fold domains"/>
    <property type="match status" value="1"/>
</dbReference>
<protein>
    <recommendedName>
        <fullName evidence="6">NADP-dependent 3-hydroxy acid dehydrogenase YdfG</fullName>
        <ecNumber evidence="4">1.1.1.298</ecNumber>
        <ecNumber evidence="5">1.1.1.381</ecNumber>
    </recommendedName>
    <alternativeName>
        <fullName evidence="8">L-allo-threonine dehydrogenase</fullName>
    </alternativeName>
    <alternativeName>
        <fullName evidence="7">Malonic semialdehyde reductase</fullName>
    </alternativeName>
</protein>
<dbReference type="EMBL" id="NMWV01000041">
    <property type="protein sequence ID" value="PLS23826.1"/>
    <property type="molecule type" value="Genomic_DNA"/>
</dbReference>
<dbReference type="PANTHER" id="PTHR43086">
    <property type="entry name" value="VERY-LONG-CHAIN 3-OXOOACYL-COA REDUCTASE"/>
    <property type="match status" value="1"/>
</dbReference>
<evidence type="ECO:0000256" key="6">
    <source>
        <dbReference type="ARBA" id="ARBA00044065"/>
    </source>
</evidence>
<evidence type="ECO:0000256" key="8">
    <source>
        <dbReference type="ARBA" id="ARBA00044349"/>
    </source>
</evidence>
<reference evidence="12 14" key="2">
    <citation type="submission" date="2021-03" db="EMBL/GenBank/DDBJ databases">
        <title>Genome sequencing of Bifidobacterium imperatoris JCM 32708.</title>
        <authorList>
            <person name="Kim J."/>
        </authorList>
    </citation>
    <scope>NUCLEOTIDE SEQUENCE [LARGE SCALE GENOMIC DNA]</scope>
    <source>
        <strain evidence="12 14">JCM 32708</strain>
    </source>
</reference>
<evidence type="ECO:0000313" key="12">
    <source>
        <dbReference type="EMBL" id="QSY57390.1"/>
    </source>
</evidence>
<name>A0A2N5IPF4_9BIFI</name>
<evidence type="ECO:0000313" key="13">
    <source>
        <dbReference type="Proteomes" id="UP000234855"/>
    </source>
</evidence>
<keyword evidence="14" id="KW-1185">Reference proteome</keyword>
<evidence type="ECO:0000256" key="4">
    <source>
        <dbReference type="ARBA" id="ARBA00044050"/>
    </source>
</evidence>
<evidence type="ECO:0000256" key="9">
    <source>
        <dbReference type="ARBA" id="ARBA00045650"/>
    </source>
</evidence>
<dbReference type="EC" id="1.1.1.381" evidence="5"/>
<dbReference type="PROSITE" id="PS00061">
    <property type="entry name" value="ADH_SHORT"/>
    <property type="match status" value="1"/>
</dbReference>
<dbReference type="Pfam" id="PF00106">
    <property type="entry name" value="adh_short"/>
    <property type="match status" value="1"/>
</dbReference>
<dbReference type="EMBL" id="CP071591">
    <property type="protein sequence ID" value="QSY57390.1"/>
    <property type="molecule type" value="Genomic_DNA"/>
</dbReference>
<dbReference type="RefSeq" id="WP_101626542.1">
    <property type="nucleotide sequence ID" value="NZ_CP071591.1"/>
</dbReference>
<evidence type="ECO:0000256" key="7">
    <source>
        <dbReference type="ARBA" id="ARBA00044271"/>
    </source>
</evidence>
<dbReference type="GO" id="GO:0035527">
    <property type="term" value="F:3-hydroxypropionate dehydrogenase (NADP+) activity"/>
    <property type="evidence" value="ECO:0007669"/>
    <property type="project" value="UniProtKB-EC"/>
</dbReference>
<dbReference type="Gene3D" id="3.40.50.720">
    <property type="entry name" value="NAD(P)-binding Rossmann-like Domain"/>
    <property type="match status" value="1"/>
</dbReference>
<dbReference type="Proteomes" id="UP000663067">
    <property type="component" value="Chromosome"/>
</dbReference>
<dbReference type="AlphaFoldDB" id="A0A2N5IPF4"/>
<evidence type="ECO:0000256" key="1">
    <source>
        <dbReference type="ARBA" id="ARBA00006484"/>
    </source>
</evidence>
<dbReference type="Proteomes" id="UP000234855">
    <property type="component" value="Unassembled WGS sequence"/>
</dbReference>
<reference evidence="11 13" key="1">
    <citation type="submission" date="2017-07" db="EMBL/GenBank/DDBJ databases">
        <title>Bifidobacterium novel species.</title>
        <authorList>
            <person name="Lugli G.A."/>
            <person name="Milani C."/>
            <person name="Duranti S."/>
            <person name="Mangifesta M."/>
        </authorList>
    </citation>
    <scope>NUCLEOTIDE SEQUENCE [LARGE SCALE GENOMIC DNA]</scope>
    <source>
        <strain evidence="11 13">45</strain>
    </source>
</reference>
<comment type="similarity">
    <text evidence="1">Belongs to the short-chain dehydrogenases/reductases (SDR) family.</text>
</comment>
<comment type="catalytic activity">
    <reaction evidence="3">
        <text>L-allo-threonine + NADP(+) = aminoacetone + CO2 + NADPH</text>
        <dbReference type="Rhea" id="RHEA:43524"/>
        <dbReference type="ChEBI" id="CHEBI:16526"/>
        <dbReference type="ChEBI" id="CHEBI:57783"/>
        <dbReference type="ChEBI" id="CHEBI:58320"/>
        <dbReference type="ChEBI" id="CHEBI:58349"/>
        <dbReference type="ChEBI" id="CHEBI:58585"/>
        <dbReference type="EC" id="1.1.1.381"/>
    </reaction>
</comment>
<comment type="catalytic activity">
    <reaction evidence="10">
        <text>3-hydroxypropanoate + NADP(+) = 3-oxopropanoate + NADPH + H(+)</text>
        <dbReference type="Rhea" id="RHEA:26438"/>
        <dbReference type="ChEBI" id="CHEBI:15378"/>
        <dbReference type="ChEBI" id="CHEBI:16510"/>
        <dbReference type="ChEBI" id="CHEBI:33190"/>
        <dbReference type="ChEBI" id="CHEBI:57783"/>
        <dbReference type="ChEBI" id="CHEBI:58349"/>
        <dbReference type="EC" id="1.1.1.298"/>
    </reaction>
</comment>